<comment type="caution">
    <text evidence="2">The sequence shown here is derived from an EMBL/GenBank/DDBJ whole genome shotgun (WGS) entry which is preliminary data.</text>
</comment>
<dbReference type="Pfam" id="PF00480">
    <property type="entry name" value="ROK"/>
    <property type="match status" value="1"/>
</dbReference>
<dbReference type="SUPFAM" id="SSF46785">
    <property type="entry name" value="Winged helix' DNA-binding domain"/>
    <property type="match status" value="1"/>
</dbReference>
<dbReference type="AlphaFoldDB" id="A0A938WYL7"/>
<dbReference type="Gene3D" id="1.10.10.10">
    <property type="entry name" value="Winged helix-like DNA-binding domain superfamily/Winged helix DNA-binding domain"/>
    <property type="match status" value="1"/>
</dbReference>
<dbReference type="CDD" id="cd00090">
    <property type="entry name" value="HTH_ARSR"/>
    <property type="match status" value="1"/>
</dbReference>
<gene>
    <name evidence="2" type="ORF">H7U32_08385</name>
</gene>
<name>A0A938WYL7_9BIFI</name>
<dbReference type="SUPFAM" id="SSF53067">
    <property type="entry name" value="Actin-like ATPase domain"/>
    <property type="match status" value="1"/>
</dbReference>
<dbReference type="Pfam" id="PF13412">
    <property type="entry name" value="HTH_24"/>
    <property type="match status" value="1"/>
</dbReference>
<dbReference type="InterPro" id="IPR000600">
    <property type="entry name" value="ROK"/>
</dbReference>
<dbReference type="InterPro" id="IPR043129">
    <property type="entry name" value="ATPase_NBD"/>
</dbReference>
<dbReference type="PANTHER" id="PTHR18964:SF173">
    <property type="entry name" value="GLUCOKINASE"/>
    <property type="match status" value="1"/>
</dbReference>
<sequence>MADRTTSRVASQADVSETNRSRILTHLHRHGVCSRAQIAKALGLTPAAVTKITARLIEAGVIRETGAPGGRNRRAIGLELAADAFHVIGVKFARSLVQVGVFDLNGTRLALETLPPVTDETVPRTVGEVRRTVAGLIERDPRIVAVGMAVPGPYLREVGRTALVSTMQGWRTVNFLDEFSGAFPAPVFIEQDARAGALAQTLFGASPAVATVTTATAADDTCLAYYLLGEGVGLGVVDHGRLVNGAQGTATEVGHISIDVNGRPCDCGNRGCLERYCSTPAIHAMVDDAGIVEGSAAMSHAQACRALFALAQEGDARARGLVREVGHAVGYGLVIIANAFNPSRIVIGDIVAEAGPLLLEAAREVMDERVIAEVTQATEVTASALPTDAAVLGAGAIAITRFLERPSAFLDLT</sequence>
<evidence type="ECO:0000313" key="2">
    <source>
        <dbReference type="EMBL" id="MBM6700306.1"/>
    </source>
</evidence>
<dbReference type="InterPro" id="IPR036388">
    <property type="entry name" value="WH-like_DNA-bd_sf"/>
</dbReference>
<protein>
    <submittedName>
        <fullName evidence="2">ROK family transcriptional regulator</fullName>
    </submittedName>
</protein>
<accession>A0A938WYL7</accession>
<dbReference type="RefSeq" id="WP_204469623.1">
    <property type="nucleotide sequence ID" value="NZ_JACLYU010000023.1"/>
</dbReference>
<organism evidence="2 3">
    <name type="scientific">Bifidobacterium pullorum subsp. saeculare</name>
    <dbReference type="NCBI Taxonomy" id="78257"/>
    <lineage>
        <taxon>Bacteria</taxon>
        <taxon>Bacillati</taxon>
        <taxon>Actinomycetota</taxon>
        <taxon>Actinomycetes</taxon>
        <taxon>Bifidobacteriales</taxon>
        <taxon>Bifidobacteriaceae</taxon>
        <taxon>Bifidobacterium</taxon>
    </lineage>
</organism>
<dbReference type="PROSITE" id="PS01125">
    <property type="entry name" value="ROK"/>
    <property type="match status" value="1"/>
</dbReference>
<keyword evidence="3" id="KW-1185">Reference proteome</keyword>
<evidence type="ECO:0000256" key="1">
    <source>
        <dbReference type="ARBA" id="ARBA00006479"/>
    </source>
</evidence>
<proteinExistence type="inferred from homology"/>
<dbReference type="InterPro" id="IPR011991">
    <property type="entry name" value="ArsR-like_HTH"/>
</dbReference>
<dbReference type="Proteomes" id="UP000718821">
    <property type="component" value="Unassembled WGS sequence"/>
</dbReference>
<dbReference type="InterPro" id="IPR049874">
    <property type="entry name" value="ROK_cs"/>
</dbReference>
<dbReference type="PANTHER" id="PTHR18964">
    <property type="entry name" value="ROK (REPRESSOR, ORF, KINASE) FAMILY"/>
    <property type="match status" value="1"/>
</dbReference>
<reference evidence="2" key="1">
    <citation type="submission" date="2020-08" db="EMBL/GenBank/DDBJ databases">
        <authorList>
            <person name="Cejkova D."/>
            <person name="Kubasova T."/>
            <person name="Jahodarova E."/>
            <person name="Rychlik I."/>
        </authorList>
    </citation>
    <scope>NUCLEOTIDE SEQUENCE</scope>
    <source>
        <strain evidence="2">An836</strain>
    </source>
</reference>
<comment type="similarity">
    <text evidence="1">Belongs to the ROK (NagC/XylR) family.</text>
</comment>
<dbReference type="Gene3D" id="3.30.420.40">
    <property type="match status" value="2"/>
</dbReference>
<reference evidence="2" key="2">
    <citation type="journal article" date="2021" name="Sci. Rep.">
        <title>The distribution of antibiotic resistance genes in chicken gut microbiota commensals.</title>
        <authorList>
            <person name="Juricova H."/>
            <person name="Matiasovicova J."/>
            <person name="Kubasova T."/>
            <person name="Cejkova D."/>
            <person name="Rychlik I."/>
        </authorList>
    </citation>
    <scope>NUCLEOTIDE SEQUENCE</scope>
    <source>
        <strain evidence="2">An836</strain>
    </source>
</reference>
<dbReference type="EMBL" id="JACLYU010000023">
    <property type="protein sequence ID" value="MBM6700306.1"/>
    <property type="molecule type" value="Genomic_DNA"/>
</dbReference>
<evidence type="ECO:0000313" key="3">
    <source>
        <dbReference type="Proteomes" id="UP000718821"/>
    </source>
</evidence>
<dbReference type="InterPro" id="IPR036390">
    <property type="entry name" value="WH_DNA-bd_sf"/>
</dbReference>